<evidence type="ECO:0000256" key="4">
    <source>
        <dbReference type="ARBA" id="ARBA00022448"/>
    </source>
</evidence>
<reference evidence="15" key="1">
    <citation type="submission" date="2020-05" db="EMBL/GenBank/DDBJ databases">
        <authorList>
            <person name="Chiriac C."/>
            <person name="Salcher M."/>
            <person name="Ghai R."/>
            <person name="Kavagutti S V."/>
        </authorList>
    </citation>
    <scope>NUCLEOTIDE SEQUENCE</scope>
</reference>
<dbReference type="InterPro" id="IPR002429">
    <property type="entry name" value="CcO_II-like_C"/>
</dbReference>
<evidence type="ECO:0000259" key="14">
    <source>
        <dbReference type="PROSITE" id="PS50857"/>
    </source>
</evidence>
<dbReference type="InterPro" id="IPR014222">
    <property type="entry name" value="Cyt_c_oxidase_su2"/>
</dbReference>
<dbReference type="Gene3D" id="2.60.40.420">
    <property type="entry name" value="Cupredoxins - blue copper proteins"/>
    <property type="match status" value="1"/>
</dbReference>
<dbReference type="EC" id="7.1.1.9" evidence="3"/>
<dbReference type="PROSITE" id="PS50857">
    <property type="entry name" value="COX2_CUA"/>
    <property type="match status" value="1"/>
</dbReference>
<keyword evidence="12 13" id="KW-0472">Membrane</keyword>
<organism evidence="15">
    <name type="scientific">freshwater metagenome</name>
    <dbReference type="NCBI Taxonomy" id="449393"/>
    <lineage>
        <taxon>unclassified sequences</taxon>
        <taxon>metagenomes</taxon>
        <taxon>ecological metagenomes</taxon>
    </lineage>
</organism>
<evidence type="ECO:0000313" key="15">
    <source>
        <dbReference type="EMBL" id="CAB4922715.1"/>
    </source>
</evidence>
<keyword evidence="7" id="KW-0479">Metal-binding</keyword>
<gene>
    <name evidence="15" type="ORF">UFOPK3684_00492</name>
</gene>
<dbReference type="GO" id="GO:0016491">
    <property type="term" value="F:oxidoreductase activity"/>
    <property type="evidence" value="ECO:0007669"/>
    <property type="project" value="InterPro"/>
</dbReference>
<dbReference type="Gene3D" id="1.10.287.90">
    <property type="match status" value="1"/>
</dbReference>
<sequence>MSPQRIKGLRIFALLMSTFFLTSCSKVSELGFPSGVSSVNDESLPLWQGAWIAAGIVGIGTLILILWPAVFHRGKKDGPEFPKQTQYNIPIEIVYTIIPFIIVAVLFFFTAQKESAITAKSTNPVHEISVTGMQWSWQFAYPEAGSLAVVTGTPANPPTLVVPLGERVRYTIISNDVVHGFWIPAFMIQMQNLPGVTNHLEFTAKKLGEYPGRCNILCGRAHSQMLFTVKVVTPADYKAYLETLKGSQA</sequence>
<dbReference type="EMBL" id="CAFBMZ010000024">
    <property type="protein sequence ID" value="CAB4922715.1"/>
    <property type="molecule type" value="Genomic_DNA"/>
</dbReference>
<evidence type="ECO:0000256" key="9">
    <source>
        <dbReference type="ARBA" id="ARBA00022982"/>
    </source>
</evidence>
<evidence type="ECO:0000256" key="8">
    <source>
        <dbReference type="ARBA" id="ARBA00022967"/>
    </source>
</evidence>
<dbReference type="PANTHER" id="PTHR22888">
    <property type="entry name" value="CYTOCHROME C OXIDASE, SUBUNIT II"/>
    <property type="match status" value="1"/>
</dbReference>
<evidence type="ECO:0000256" key="13">
    <source>
        <dbReference type="SAM" id="Phobius"/>
    </source>
</evidence>
<dbReference type="PROSITE" id="PS51257">
    <property type="entry name" value="PROKAR_LIPOPROTEIN"/>
    <property type="match status" value="1"/>
</dbReference>
<keyword evidence="9" id="KW-0249">Electron transport</keyword>
<dbReference type="NCBIfam" id="TIGR02866">
    <property type="entry name" value="CoxB"/>
    <property type="match status" value="1"/>
</dbReference>
<evidence type="ECO:0000256" key="1">
    <source>
        <dbReference type="ARBA" id="ARBA00004141"/>
    </source>
</evidence>
<keyword evidence="6 13" id="KW-0812">Transmembrane</keyword>
<dbReference type="GO" id="GO:0042773">
    <property type="term" value="P:ATP synthesis coupled electron transport"/>
    <property type="evidence" value="ECO:0007669"/>
    <property type="project" value="TreeGrafter"/>
</dbReference>
<evidence type="ECO:0000256" key="12">
    <source>
        <dbReference type="ARBA" id="ARBA00023136"/>
    </source>
</evidence>
<protein>
    <recommendedName>
        <fullName evidence="3">cytochrome-c oxidase</fullName>
        <ecNumber evidence="3">7.1.1.9</ecNumber>
    </recommendedName>
</protein>
<keyword evidence="11" id="KW-0186">Copper</keyword>
<accession>A0A6J7HXW5</accession>
<evidence type="ECO:0000256" key="7">
    <source>
        <dbReference type="ARBA" id="ARBA00022723"/>
    </source>
</evidence>
<dbReference type="SUPFAM" id="SSF49503">
    <property type="entry name" value="Cupredoxins"/>
    <property type="match status" value="1"/>
</dbReference>
<dbReference type="InterPro" id="IPR045187">
    <property type="entry name" value="CcO_II"/>
</dbReference>
<dbReference type="GO" id="GO:0005507">
    <property type="term" value="F:copper ion binding"/>
    <property type="evidence" value="ECO:0007669"/>
    <property type="project" value="InterPro"/>
</dbReference>
<dbReference type="GO" id="GO:0016020">
    <property type="term" value="C:membrane"/>
    <property type="evidence" value="ECO:0007669"/>
    <property type="project" value="UniProtKB-SubCell"/>
</dbReference>
<dbReference type="PRINTS" id="PR01166">
    <property type="entry name" value="CYCOXIDASEII"/>
</dbReference>
<dbReference type="GO" id="GO:0004129">
    <property type="term" value="F:cytochrome-c oxidase activity"/>
    <property type="evidence" value="ECO:0007669"/>
    <property type="project" value="UniProtKB-EC"/>
</dbReference>
<evidence type="ECO:0000256" key="5">
    <source>
        <dbReference type="ARBA" id="ARBA00022660"/>
    </source>
</evidence>
<feature type="domain" description="Cytochrome oxidase subunit II copper A binding" evidence="14">
    <location>
        <begin position="123"/>
        <end position="243"/>
    </location>
</feature>
<comment type="subcellular location">
    <subcellularLocation>
        <location evidence="1">Membrane</location>
        <topology evidence="1">Multi-pass membrane protein</topology>
    </subcellularLocation>
</comment>
<proteinExistence type="inferred from homology"/>
<dbReference type="SUPFAM" id="SSF81464">
    <property type="entry name" value="Cytochrome c oxidase subunit II-like, transmembrane region"/>
    <property type="match status" value="1"/>
</dbReference>
<dbReference type="InterPro" id="IPR036257">
    <property type="entry name" value="Cyt_c_oxidase_su2_TM_sf"/>
</dbReference>
<feature type="transmembrane region" description="Helical" evidence="13">
    <location>
        <begin position="50"/>
        <end position="71"/>
    </location>
</feature>
<dbReference type="PANTHER" id="PTHR22888:SF9">
    <property type="entry name" value="CYTOCHROME C OXIDASE SUBUNIT 2"/>
    <property type="match status" value="1"/>
</dbReference>
<dbReference type="PROSITE" id="PS00078">
    <property type="entry name" value="COX2"/>
    <property type="match status" value="1"/>
</dbReference>
<evidence type="ECO:0000256" key="3">
    <source>
        <dbReference type="ARBA" id="ARBA00012949"/>
    </source>
</evidence>
<comment type="similarity">
    <text evidence="2">Belongs to the cytochrome c oxidase subunit 2 family.</text>
</comment>
<evidence type="ECO:0000256" key="2">
    <source>
        <dbReference type="ARBA" id="ARBA00007866"/>
    </source>
</evidence>
<evidence type="ECO:0000256" key="6">
    <source>
        <dbReference type="ARBA" id="ARBA00022692"/>
    </source>
</evidence>
<dbReference type="InterPro" id="IPR001505">
    <property type="entry name" value="Copper_CuA"/>
</dbReference>
<evidence type="ECO:0000256" key="11">
    <source>
        <dbReference type="ARBA" id="ARBA00023008"/>
    </source>
</evidence>
<evidence type="ECO:0000256" key="10">
    <source>
        <dbReference type="ARBA" id="ARBA00022989"/>
    </source>
</evidence>
<keyword evidence="5" id="KW-0679">Respiratory chain</keyword>
<keyword evidence="8" id="KW-1278">Translocase</keyword>
<name>A0A6J7HXW5_9ZZZZ</name>
<feature type="transmembrane region" description="Helical" evidence="13">
    <location>
        <begin position="92"/>
        <end position="111"/>
    </location>
</feature>
<dbReference type="AlphaFoldDB" id="A0A6J7HXW5"/>
<dbReference type="Pfam" id="PF00116">
    <property type="entry name" value="COX2"/>
    <property type="match status" value="1"/>
</dbReference>
<dbReference type="InterPro" id="IPR008972">
    <property type="entry name" value="Cupredoxin"/>
</dbReference>
<keyword evidence="10 13" id="KW-1133">Transmembrane helix</keyword>
<keyword evidence="4" id="KW-0813">Transport</keyword>